<dbReference type="PANTHER" id="PTHR47941">
    <property type="entry name" value="PENTATRICOPEPTIDE REPEAT-CONTAINING PROTEIN 3, MITOCHONDRIAL"/>
    <property type="match status" value="1"/>
</dbReference>
<evidence type="ECO:0000256" key="1">
    <source>
        <dbReference type="ARBA" id="ARBA00022737"/>
    </source>
</evidence>
<organism evidence="4">
    <name type="scientific">Lichtheimia ramosa</name>
    <dbReference type="NCBI Taxonomy" id="688394"/>
    <lineage>
        <taxon>Eukaryota</taxon>
        <taxon>Fungi</taxon>
        <taxon>Fungi incertae sedis</taxon>
        <taxon>Mucoromycota</taxon>
        <taxon>Mucoromycotina</taxon>
        <taxon>Mucoromycetes</taxon>
        <taxon>Mucorales</taxon>
        <taxon>Lichtheimiaceae</taxon>
        <taxon>Lichtheimia</taxon>
    </lineage>
</organism>
<name>A0A077WT76_9FUNG</name>
<feature type="repeat" description="PPR" evidence="2">
    <location>
        <begin position="509"/>
        <end position="543"/>
    </location>
</feature>
<protein>
    <recommendedName>
        <fullName evidence="5">Pentacotripeptide-repeat region of PRORP domain-containing protein</fullName>
    </recommendedName>
</protein>
<dbReference type="Pfam" id="PF13041">
    <property type="entry name" value="PPR_2"/>
    <property type="match status" value="1"/>
</dbReference>
<dbReference type="PROSITE" id="PS51375">
    <property type="entry name" value="PPR"/>
    <property type="match status" value="1"/>
</dbReference>
<dbReference type="NCBIfam" id="TIGR00756">
    <property type="entry name" value="PPR"/>
    <property type="match status" value="3"/>
</dbReference>
<gene>
    <name evidence="4" type="ORF">LRAMOSA03185</name>
</gene>
<dbReference type="InterPro" id="IPR011990">
    <property type="entry name" value="TPR-like_helical_dom_sf"/>
</dbReference>
<accession>A0A077WT76</accession>
<proteinExistence type="predicted"/>
<dbReference type="EMBL" id="LK023335">
    <property type="protein sequence ID" value="CDS10510.1"/>
    <property type="molecule type" value="Genomic_DNA"/>
</dbReference>
<feature type="region of interest" description="Disordered" evidence="3">
    <location>
        <begin position="1"/>
        <end position="68"/>
    </location>
</feature>
<dbReference type="Gene3D" id="1.25.40.10">
    <property type="entry name" value="Tetratricopeptide repeat domain"/>
    <property type="match status" value="2"/>
</dbReference>
<sequence length="556" mass="63015">MPRNASKSNQRRNSRRSSSSSSTSSLQRRSSSQSEDYLIKPTSSRTTHHPTADLPTPPPSPLNTPQLFDEDDINVDLSTRELVRLSDDSTKKSCRSTCHDLSRQILRSVTRGSSAQDVKYMVDDLVKLDQTPSPEPIRDSIALAGKQGHLQLAQYIYDTCVKIYDKHGNERGVYMATNSMLIGYAQQGDMIRAKRFYDKIKRMGQYPDSNAYASLLVGAAKTTNTVDEATDALIIYEEAKRHHVKPTTFFYNVVISKLAKARKLEVVLRLFDEMQHLFGLTPNTITYGAVIAAAVRAGSESHACRFFDDMVNQCSQLRVGPFNNMIQFYVRQQPNRDRALFYFQKLRQYKIHPSVHTYKLLMEAYAMLSPHRMDLAQELLTRMHKEDGIHSQPTHYATLIYAYGTVLKDIKNAQKVFDQVMDTSKHDDGMEAVYQAMLDALITNDQLDRAEMLYAQMSRHISKSSSPYIENLLLRGYGAKGLVQKAERLFDSMADDEDQVKEGSLVIREPSTYEAMVRAYVDNGMVNKARLVLERMASRQFPEKVVAAVSALILTP</sequence>
<evidence type="ECO:0000256" key="3">
    <source>
        <dbReference type="SAM" id="MobiDB-lite"/>
    </source>
</evidence>
<dbReference type="Pfam" id="PF13812">
    <property type="entry name" value="PPR_3"/>
    <property type="match status" value="1"/>
</dbReference>
<dbReference type="InterPro" id="IPR002885">
    <property type="entry name" value="PPR_rpt"/>
</dbReference>
<dbReference type="SUPFAM" id="SSF81901">
    <property type="entry name" value="HCP-like"/>
    <property type="match status" value="1"/>
</dbReference>
<evidence type="ECO:0008006" key="5">
    <source>
        <dbReference type="Google" id="ProtNLM"/>
    </source>
</evidence>
<dbReference type="AlphaFoldDB" id="A0A077WT76"/>
<evidence type="ECO:0000256" key="2">
    <source>
        <dbReference type="PROSITE-ProRule" id="PRU00708"/>
    </source>
</evidence>
<evidence type="ECO:0000313" key="4">
    <source>
        <dbReference type="EMBL" id="CDS10510.1"/>
    </source>
</evidence>
<dbReference type="Pfam" id="PF01535">
    <property type="entry name" value="PPR"/>
    <property type="match status" value="4"/>
</dbReference>
<reference evidence="4" key="1">
    <citation type="journal article" date="2014" name="Genome Announc.">
        <title>De novo whole-genome sequence and genome annotation of Lichtheimia ramosa.</title>
        <authorList>
            <person name="Linde J."/>
            <person name="Schwartze V."/>
            <person name="Binder U."/>
            <person name="Lass-Florl C."/>
            <person name="Voigt K."/>
            <person name="Horn F."/>
        </authorList>
    </citation>
    <scope>NUCLEOTIDE SEQUENCE</scope>
    <source>
        <strain evidence="4">JMRC FSU:6197</strain>
    </source>
</reference>
<dbReference type="OrthoDB" id="411857at2759"/>
<keyword evidence="1" id="KW-0677">Repeat</keyword>
<feature type="compositionally biased region" description="Low complexity" evidence="3">
    <location>
        <begin position="16"/>
        <end position="34"/>
    </location>
</feature>